<evidence type="ECO:0000313" key="5">
    <source>
        <dbReference type="EMBL" id="AYG60469.1"/>
    </source>
</evidence>
<evidence type="ECO:0000313" key="6">
    <source>
        <dbReference type="Proteomes" id="UP000282195"/>
    </source>
</evidence>
<proteinExistence type="inferred from homology"/>
<gene>
    <name evidence="5" type="ORF">CCGE525_17865</name>
</gene>
<name>A0A387FPK0_9HYPH</name>
<dbReference type="EMBL" id="CP032694">
    <property type="protein sequence ID" value="AYG60469.1"/>
    <property type="molecule type" value="Genomic_DNA"/>
</dbReference>
<sequence>MAYTSELVRPKIAETIIHPTACVKASQIGDRCEILAETSVSRSQLGDFSYLGQHCVIADAVIGRFCAIAANVRVGAPNHPIERPSMHRFTYCPEYYFEGAERDFEFFRKRGADRVIIGHDVWIGHGVIVLPGVTIGNGAVLAAGAVVTKDVTPYTIVGGVPARPIRERFTRNIAEKLTEIAWWNWPLETLIERLADFQSEDIEGFCKRWSQPRF</sequence>
<keyword evidence="3" id="KW-0677">Repeat</keyword>
<dbReference type="NCBIfam" id="TIGR03308">
    <property type="entry name" value="phn_thr-fam"/>
    <property type="match status" value="1"/>
</dbReference>
<dbReference type="InterPro" id="IPR011004">
    <property type="entry name" value="Trimer_LpxA-like_sf"/>
</dbReference>
<keyword evidence="6" id="KW-1185">Reference proteome</keyword>
<comment type="similarity">
    <text evidence="1">Belongs to the transferase hexapeptide repeat family.</text>
</comment>
<evidence type="ECO:0000256" key="3">
    <source>
        <dbReference type="ARBA" id="ARBA00022737"/>
    </source>
</evidence>
<dbReference type="Gene3D" id="2.160.10.10">
    <property type="entry name" value="Hexapeptide repeat proteins"/>
    <property type="match status" value="1"/>
</dbReference>
<dbReference type="AlphaFoldDB" id="A0A387FPK0"/>
<dbReference type="KEGG" id="rjg:CCGE525_17865"/>
<keyword evidence="4" id="KW-0012">Acyltransferase</keyword>
<evidence type="ECO:0000256" key="1">
    <source>
        <dbReference type="ARBA" id="ARBA00007274"/>
    </source>
</evidence>
<organism evidence="5 6">
    <name type="scientific">Rhizobium jaguaris</name>
    <dbReference type="NCBI Taxonomy" id="1312183"/>
    <lineage>
        <taxon>Bacteria</taxon>
        <taxon>Pseudomonadati</taxon>
        <taxon>Pseudomonadota</taxon>
        <taxon>Alphaproteobacteria</taxon>
        <taxon>Hyphomicrobiales</taxon>
        <taxon>Rhizobiaceae</taxon>
        <taxon>Rhizobium/Agrobacterium group</taxon>
        <taxon>Rhizobium</taxon>
    </lineage>
</organism>
<dbReference type="InterPro" id="IPR017694">
    <property type="entry name" value="Phosphonate_tfrase_rpt"/>
</dbReference>
<dbReference type="PANTHER" id="PTHR43300">
    <property type="entry name" value="ACETYLTRANSFERASE"/>
    <property type="match status" value="1"/>
</dbReference>
<dbReference type="PROSITE" id="PS00101">
    <property type="entry name" value="HEXAPEP_TRANSFERASES"/>
    <property type="match status" value="1"/>
</dbReference>
<dbReference type="RefSeq" id="WP_120705445.1">
    <property type="nucleotide sequence ID" value="NZ_CP032694.1"/>
</dbReference>
<evidence type="ECO:0000256" key="2">
    <source>
        <dbReference type="ARBA" id="ARBA00022679"/>
    </source>
</evidence>
<dbReference type="SUPFAM" id="SSF51161">
    <property type="entry name" value="Trimeric LpxA-like enzymes"/>
    <property type="match status" value="1"/>
</dbReference>
<dbReference type="GO" id="GO:0016746">
    <property type="term" value="F:acyltransferase activity"/>
    <property type="evidence" value="ECO:0007669"/>
    <property type="project" value="UniProtKB-KW"/>
</dbReference>
<accession>A0A387FPK0</accession>
<dbReference type="CDD" id="cd03349">
    <property type="entry name" value="LbH_XAT"/>
    <property type="match status" value="1"/>
</dbReference>
<dbReference type="InterPro" id="IPR050179">
    <property type="entry name" value="Trans_hexapeptide_repeat"/>
</dbReference>
<dbReference type="Proteomes" id="UP000282195">
    <property type="component" value="Chromosome"/>
</dbReference>
<dbReference type="InterPro" id="IPR001451">
    <property type="entry name" value="Hexapep"/>
</dbReference>
<dbReference type="PANTHER" id="PTHR43300:SF11">
    <property type="entry name" value="ACETYLTRANSFERASE RV3034C-RELATED"/>
    <property type="match status" value="1"/>
</dbReference>
<reference evidence="5 6" key="1">
    <citation type="submission" date="2018-10" db="EMBL/GenBank/DDBJ databases">
        <title>Rhizobium etli, R. leguminosarum and a new Rhizobium genospecies from Phaseolus dumosus.</title>
        <authorList>
            <person name="Ramirez-Puebla S.T."/>
            <person name="Rogel-Hernandez M.A."/>
            <person name="Guerrero G."/>
            <person name="Ormeno-Orrillo E."/>
            <person name="Martinez-Romero J.C."/>
            <person name="Negrete-Yankelevich S."/>
            <person name="Martinez-Romero E."/>
        </authorList>
    </citation>
    <scope>NUCLEOTIDE SEQUENCE [LARGE SCALE GENOMIC DNA]</scope>
    <source>
        <strain evidence="5 6">CCGE525</strain>
    </source>
</reference>
<dbReference type="InterPro" id="IPR018357">
    <property type="entry name" value="Hexapep_transf_CS"/>
</dbReference>
<protein>
    <submittedName>
        <fullName evidence="5">Acetyltransferase</fullName>
    </submittedName>
</protein>
<keyword evidence="2 5" id="KW-0808">Transferase</keyword>
<dbReference type="OrthoDB" id="9815592at2"/>
<evidence type="ECO:0000256" key="4">
    <source>
        <dbReference type="ARBA" id="ARBA00023315"/>
    </source>
</evidence>
<dbReference type="Pfam" id="PF00132">
    <property type="entry name" value="Hexapep"/>
    <property type="match status" value="1"/>
</dbReference>